<evidence type="ECO:0000256" key="2">
    <source>
        <dbReference type="SAM" id="SignalP"/>
    </source>
</evidence>
<evidence type="ECO:0000256" key="1">
    <source>
        <dbReference type="SAM" id="MobiDB-lite"/>
    </source>
</evidence>
<dbReference type="RefSeq" id="WP_040992338.1">
    <property type="nucleotide sequence ID" value="NZ_JTKH01000024.1"/>
</dbReference>
<gene>
    <name evidence="3" type="ORF">OJ16_16530</name>
</gene>
<dbReference type="EMBL" id="JTKH01000024">
    <property type="protein sequence ID" value="KII76399.1"/>
    <property type="molecule type" value="Genomic_DNA"/>
</dbReference>
<sequence>MFRTCLLVGLLSGAFIGSAHSASFQLNQLEPLPERELSGYRGGFKFNDDFMINIGLSIRTSVNGDTLFTNRIANLMIQNGRLISRLQREVPTTTTTVVQVGSDNTVGLPTTPVEITPTSEPNAPSRAAPSGVASSGNTSDVNASNGNTPVIDSTPIAPQQVVESPVEILPLVNVGQVPNVQSGVDQVSNHQAVISSIIQNSLDNTVLGFDTVINIDAQVGSVIKQIERNTKLQQALQFSFQ</sequence>
<evidence type="ECO:0000313" key="3">
    <source>
        <dbReference type="EMBL" id="KII76399.1"/>
    </source>
</evidence>
<dbReference type="STRING" id="1461322.OJ16_16530"/>
<accession>A0A0C2JEQ7</accession>
<name>A0A0C2JEQ7_9VIBR</name>
<feature type="compositionally biased region" description="Polar residues" evidence="1">
    <location>
        <begin position="132"/>
        <end position="151"/>
    </location>
</feature>
<reference evidence="3 4" key="1">
    <citation type="submission" date="2014-11" db="EMBL/GenBank/DDBJ databases">
        <title>Draft Genome Sequence of Vibrio piscirenalis strains CECT 8603T and CECT 8604, two marine Gammaproteobacterium isolated from cultured gilthead sea bream (Sparus aurata).</title>
        <authorList>
            <person name="Arahal D.R."/>
            <person name="Rodrigo-Torres L."/>
            <person name="Lucena T."/>
            <person name="Pujalte M.J."/>
        </authorList>
    </citation>
    <scope>NUCLEOTIDE SEQUENCE [LARGE SCALE GENOMIC DNA]</scope>
    <source>
        <strain evidence="3 4">DCR 1-4-2</strain>
    </source>
</reference>
<dbReference type="Proteomes" id="UP000031672">
    <property type="component" value="Unassembled WGS sequence"/>
</dbReference>
<dbReference type="OrthoDB" id="5906383at2"/>
<accession>A0A0C2JJD9</accession>
<feature type="region of interest" description="Disordered" evidence="1">
    <location>
        <begin position="102"/>
        <end position="152"/>
    </location>
</feature>
<proteinExistence type="predicted"/>
<organism evidence="3 4">
    <name type="scientific">Vibrio renipiscarius</name>
    <dbReference type="NCBI Taxonomy" id="1461322"/>
    <lineage>
        <taxon>Bacteria</taxon>
        <taxon>Pseudomonadati</taxon>
        <taxon>Pseudomonadota</taxon>
        <taxon>Gammaproteobacteria</taxon>
        <taxon>Vibrionales</taxon>
        <taxon>Vibrionaceae</taxon>
        <taxon>Vibrio</taxon>
    </lineage>
</organism>
<feature type="signal peptide" evidence="2">
    <location>
        <begin position="1"/>
        <end position="21"/>
    </location>
</feature>
<dbReference type="AlphaFoldDB" id="A0A0C2JEQ7"/>
<protein>
    <submittedName>
        <fullName evidence="3">Uncharacterized protein</fullName>
    </submittedName>
</protein>
<keyword evidence="4" id="KW-1185">Reference proteome</keyword>
<keyword evidence="2" id="KW-0732">Signal</keyword>
<evidence type="ECO:0000313" key="4">
    <source>
        <dbReference type="Proteomes" id="UP000031672"/>
    </source>
</evidence>
<comment type="caution">
    <text evidence="3">The sequence shown here is derived from an EMBL/GenBank/DDBJ whole genome shotgun (WGS) entry which is preliminary data.</text>
</comment>
<feature type="chain" id="PRO_5009758608" evidence="2">
    <location>
        <begin position="22"/>
        <end position="241"/>
    </location>
</feature>